<dbReference type="CDD" id="cd02440">
    <property type="entry name" value="AdoMet_MTases"/>
    <property type="match status" value="1"/>
</dbReference>
<accession>A0ABR8ZGB5</accession>
<reference evidence="1 2" key="1">
    <citation type="submission" date="2020-09" db="EMBL/GenBank/DDBJ databases">
        <title>Genome seq and assembly of Chryseobacterium sp.</title>
        <authorList>
            <person name="Chhetri G."/>
        </authorList>
    </citation>
    <scope>NUCLEOTIDE SEQUENCE [LARGE SCALE GENOMIC DNA]</scope>
    <source>
        <strain evidence="1 2">GCR10</strain>
    </source>
</reference>
<keyword evidence="1" id="KW-0489">Methyltransferase</keyword>
<dbReference type="GO" id="GO:0008168">
    <property type="term" value="F:methyltransferase activity"/>
    <property type="evidence" value="ECO:0007669"/>
    <property type="project" value="UniProtKB-KW"/>
</dbReference>
<dbReference type="GO" id="GO:0032259">
    <property type="term" value="P:methylation"/>
    <property type="evidence" value="ECO:0007669"/>
    <property type="project" value="UniProtKB-KW"/>
</dbReference>
<dbReference type="RefSeq" id="WP_191738092.1">
    <property type="nucleotide sequence ID" value="NZ_JACYFS010000008.1"/>
</dbReference>
<keyword evidence="2" id="KW-1185">Reference proteome</keyword>
<dbReference type="PANTHER" id="PTHR43861">
    <property type="entry name" value="TRANS-ACONITATE 2-METHYLTRANSFERASE-RELATED"/>
    <property type="match status" value="1"/>
</dbReference>
<dbReference type="EMBL" id="JACYFS010000008">
    <property type="protein sequence ID" value="MBD8084315.1"/>
    <property type="molecule type" value="Genomic_DNA"/>
</dbReference>
<protein>
    <submittedName>
        <fullName evidence="1">Class I SAM-dependent methyltransferase</fullName>
    </submittedName>
</protein>
<evidence type="ECO:0000313" key="2">
    <source>
        <dbReference type="Proteomes" id="UP000637299"/>
    </source>
</evidence>
<gene>
    <name evidence="1" type="ORF">IC610_18055</name>
</gene>
<dbReference type="PANTHER" id="PTHR43861:SF6">
    <property type="entry name" value="METHYLTRANSFERASE TYPE 11"/>
    <property type="match status" value="1"/>
</dbReference>
<organism evidence="1 2">
    <name type="scientific">Chryseobacterium caseinilyticum</name>
    <dbReference type="NCBI Taxonomy" id="2771428"/>
    <lineage>
        <taxon>Bacteria</taxon>
        <taxon>Pseudomonadati</taxon>
        <taxon>Bacteroidota</taxon>
        <taxon>Flavobacteriia</taxon>
        <taxon>Flavobacteriales</taxon>
        <taxon>Weeksellaceae</taxon>
        <taxon>Chryseobacterium group</taxon>
        <taxon>Chryseobacterium</taxon>
    </lineage>
</organism>
<sequence length="277" mass="31859">MTEQIQYTVKDGIRCYAPELASENGDYPQEAFSILFDLEKDNFWFNSRNRMIKHFISKKISAANPSFLEIGCGTGYVLNNISKNFPDIKLTASEIHLEGIKFAKRRVPQADFVQLDATKMPYTDVFDGIGAFDVLEHIDDDIGVMKGVHKALKKGGYFFITVPQHKFMWSINDEIAFHKRRYTRKELVTKLKKSDFDIDFVSSFVFTLFPLMAISRILKSSKKEQITNDVIIREVKNLRVGKFTNKIFSILMRIDEYLIEKNISLPFGGSLVVIAKK</sequence>
<dbReference type="Proteomes" id="UP000637299">
    <property type="component" value="Unassembled WGS sequence"/>
</dbReference>
<dbReference type="Pfam" id="PF13489">
    <property type="entry name" value="Methyltransf_23"/>
    <property type="match status" value="1"/>
</dbReference>
<keyword evidence="1" id="KW-0808">Transferase</keyword>
<evidence type="ECO:0000313" key="1">
    <source>
        <dbReference type="EMBL" id="MBD8084315.1"/>
    </source>
</evidence>
<name>A0ABR8ZGB5_9FLAO</name>
<proteinExistence type="predicted"/>
<comment type="caution">
    <text evidence="1">The sequence shown here is derived from an EMBL/GenBank/DDBJ whole genome shotgun (WGS) entry which is preliminary data.</text>
</comment>
<dbReference type="InterPro" id="IPR029063">
    <property type="entry name" value="SAM-dependent_MTases_sf"/>
</dbReference>
<dbReference type="SUPFAM" id="SSF53335">
    <property type="entry name" value="S-adenosyl-L-methionine-dependent methyltransferases"/>
    <property type="match status" value="1"/>
</dbReference>
<dbReference type="Gene3D" id="3.40.50.150">
    <property type="entry name" value="Vaccinia Virus protein VP39"/>
    <property type="match status" value="1"/>
</dbReference>